<accession>A0A3R5YZ06</accession>
<organism evidence="1 2">
    <name type="scientific">Roseburia inulinivorans</name>
    <dbReference type="NCBI Taxonomy" id="360807"/>
    <lineage>
        <taxon>Bacteria</taxon>
        <taxon>Bacillati</taxon>
        <taxon>Bacillota</taxon>
        <taxon>Clostridia</taxon>
        <taxon>Lachnospirales</taxon>
        <taxon>Lachnospiraceae</taxon>
        <taxon>Roseburia</taxon>
    </lineage>
</organism>
<evidence type="ECO:0000313" key="1">
    <source>
        <dbReference type="EMBL" id="RGQ50618.1"/>
    </source>
</evidence>
<dbReference type="EMBL" id="QRTF01000011">
    <property type="protein sequence ID" value="RGQ50618.1"/>
    <property type="molecule type" value="Genomic_DNA"/>
</dbReference>
<dbReference type="InterPro" id="IPR006450">
    <property type="entry name" value="Phage_HK97_gp6-like"/>
</dbReference>
<gene>
    <name evidence="1" type="ORF">DWY96_06610</name>
</gene>
<dbReference type="RefSeq" id="WP_118109501.1">
    <property type="nucleotide sequence ID" value="NZ_QRTF01000011.1"/>
</dbReference>
<comment type="caution">
    <text evidence="1">The sequence shown here is derived from an EMBL/GenBank/DDBJ whole genome shotgun (WGS) entry which is preliminary data.</text>
</comment>
<protein>
    <submittedName>
        <fullName evidence="1">Phage gp6-like head-tail connector protein</fullName>
    </submittedName>
</protein>
<dbReference type="CDD" id="cd08054">
    <property type="entry name" value="gp6"/>
    <property type="match status" value="1"/>
</dbReference>
<dbReference type="NCBIfam" id="TIGR01560">
    <property type="entry name" value="put_DNA_pack"/>
    <property type="match status" value="1"/>
</dbReference>
<name>A0A3R5YZ06_9FIRM</name>
<reference evidence="1 2" key="1">
    <citation type="submission" date="2018-08" db="EMBL/GenBank/DDBJ databases">
        <title>A genome reference for cultivated species of the human gut microbiota.</title>
        <authorList>
            <person name="Zou Y."/>
            <person name="Xue W."/>
            <person name="Luo G."/>
        </authorList>
    </citation>
    <scope>NUCLEOTIDE SEQUENCE [LARGE SCALE GENOMIC DNA]</scope>
    <source>
        <strain evidence="1 2">AF28-15</strain>
    </source>
</reference>
<dbReference type="Pfam" id="PF05135">
    <property type="entry name" value="Phage_connect_1"/>
    <property type="match status" value="1"/>
</dbReference>
<proteinExistence type="predicted"/>
<dbReference type="InterPro" id="IPR021146">
    <property type="entry name" value="Phage_gp6-like_head-tail"/>
</dbReference>
<dbReference type="AlphaFoldDB" id="A0A3R5YZ06"/>
<evidence type="ECO:0000313" key="2">
    <source>
        <dbReference type="Proteomes" id="UP000283738"/>
    </source>
</evidence>
<dbReference type="Gene3D" id="1.10.3230.30">
    <property type="entry name" value="Phage gp6-like head-tail connector protein"/>
    <property type="match status" value="1"/>
</dbReference>
<dbReference type="Proteomes" id="UP000283738">
    <property type="component" value="Unassembled WGS sequence"/>
</dbReference>
<sequence>MAAELLTLEQAKNYLRVSYDEDDEEISGLILTAEAYIDSCVGTGYKDKANYESDEEYEKGRRIAALLLKKIVSDMYEVRSTTVGSNTKTDNITKTILDKLANVGA</sequence>